<feature type="domain" description="YhdP central" evidence="3">
    <location>
        <begin position="1"/>
        <end position="1250"/>
    </location>
</feature>
<evidence type="ECO:0000259" key="3">
    <source>
        <dbReference type="Pfam" id="PF13116"/>
    </source>
</evidence>
<organism evidence="4 5">
    <name type="scientific">Vibrio stylophorae</name>
    <dbReference type="NCBI Taxonomy" id="659351"/>
    <lineage>
        <taxon>Bacteria</taxon>
        <taxon>Pseudomonadati</taxon>
        <taxon>Pseudomonadota</taxon>
        <taxon>Gammaproteobacteria</taxon>
        <taxon>Vibrionales</taxon>
        <taxon>Vibrionaceae</taxon>
        <taxon>Vibrio</taxon>
    </lineage>
</organism>
<reference evidence="4" key="1">
    <citation type="submission" date="2021-11" db="EMBL/GenBank/DDBJ databases">
        <authorList>
            <person name="Rodrigo-Torres L."/>
            <person name="Arahal R. D."/>
            <person name="Lucena T."/>
        </authorList>
    </citation>
    <scope>NUCLEOTIDE SEQUENCE</scope>
    <source>
        <strain evidence="4">CECT 7929</strain>
    </source>
</reference>
<dbReference type="PANTHER" id="PTHR38690:SF1">
    <property type="entry name" value="PROTEASE"/>
    <property type="match status" value="1"/>
</dbReference>
<keyword evidence="5" id="KW-1185">Reference proteome</keyword>
<dbReference type="EMBL" id="CAKLDI010000001">
    <property type="protein sequence ID" value="CAH0534460.1"/>
    <property type="molecule type" value="Genomic_DNA"/>
</dbReference>
<evidence type="ECO:0000313" key="5">
    <source>
        <dbReference type="Proteomes" id="UP000838672"/>
    </source>
</evidence>
<dbReference type="NCBIfam" id="TIGR02099">
    <property type="entry name" value="YhdP family protein"/>
    <property type="match status" value="1"/>
</dbReference>
<keyword evidence="2" id="KW-1133">Transmembrane helix</keyword>
<feature type="region of interest" description="Disordered" evidence="1">
    <location>
        <begin position="1256"/>
        <end position="1279"/>
    </location>
</feature>
<dbReference type="Pfam" id="PF13116">
    <property type="entry name" value="YhdP"/>
    <property type="match status" value="1"/>
</dbReference>
<keyword evidence="2" id="KW-0812">Transmembrane</keyword>
<keyword evidence="2" id="KW-0472">Membrane</keyword>
<dbReference type="InterPro" id="IPR011836">
    <property type="entry name" value="YhdP"/>
</dbReference>
<name>A0ABN8DXC3_9VIBR</name>
<dbReference type="PANTHER" id="PTHR38690">
    <property type="entry name" value="PROTEASE-RELATED"/>
    <property type="match status" value="1"/>
</dbReference>
<dbReference type="RefSeq" id="WP_237467108.1">
    <property type="nucleotide sequence ID" value="NZ_CAKLDI010000001.1"/>
</dbReference>
<comment type="caution">
    <text evidence="4">The sequence shown here is derived from an EMBL/GenBank/DDBJ whole genome shotgun (WGS) entry which is preliminary data.</text>
</comment>
<protein>
    <recommendedName>
        <fullName evidence="3">YhdP central domain-containing protein</fullName>
    </recommendedName>
</protein>
<accession>A0ABN8DXC3</accession>
<evidence type="ECO:0000256" key="2">
    <source>
        <dbReference type="SAM" id="Phobius"/>
    </source>
</evidence>
<gene>
    <name evidence="4" type="ORF">VST7929_02393</name>
</gene>
<evidence type="ECO:0000256" key="1">
    <source>
        <dbReference type="SAM" id="MobiDB-lite"/>
    </source>
</evidence>
<proteinExistence type="predicted"/>
<sequence>MSAWTVRLIRALLWFVLAVLIFGAVAVTGLRFLFPHLNDHRAVINAWVTEHAGLPVEVGSVSGRWHSLGPSLLLHDIEIRQSADKPVLVHVGQAELRLDLWRSLLYFRPQFETVHIDHLLVDITHVNFDDPVTFDLEQLFLARLGDFILEDGVVRYLALSDNKPREIVIPRLAWLNQGKLHRAKGLVQLDANGKSHATVMADLSDSSDIRRSSGQVYINVDAIDVSPWILPQIKDHSRLSGGELSAQLWFNLKRGRVQSGALSLLPSHLQWDVKSPHRLDLLAGQIDIQRQGEHWLMDSHGLKLKTDGQPWPELALTADFNPQYQRLNINQLDLSRLAPLLPLFVTEQKNVDLLDELSPKGQIQALKLQWQAQSPMQFSAQLAQIGIDPSMGIPGINRLSGHVAGDLAQGRFALQVIDDIWPTAGEFQAPLVIRDLAVKGGWQHDGARWQLDLSQLSLRTPELTTQIQARLDGDASQSPRLSLYGELSLSDAKQLWRYLPQQALGQELTDYLSSAFQAGRVNHGRLLWLGELNQYPYGQNNGIFAATAQYREGRFNFDSQWPLLENMAMDLRVENASMWLDSWQVETMGAKAKRVRGYIDRLSEAGVLTLNIDLSAKGKQVVDYMMASPLVDSVGAALTEVQVDGEVSSQFKITVPFDPRPIGVEGNVALKQNKVTLNTLGITLDKVRGGLTFDQDNLNARGIRGELFGQRVDVAFQGKNRPKDYQLQVQLKGDWALEKINQEFQSPLLAKLDGNLPWQLKVGMELFDVGLNYRFTLTSQLAKMQSQLPAPLDQIDRKEAQVTGQGTQDWLAVKLDWPHLKYQAEVLLQQKPVIHASYLSVGDGDFAPIPLTGQQVVIEQKHLALEPWLEFLQQCADTKADNSAIDIPAPTHINAKIGRLDYLSLRWHDLNLALRAQPHSWHALFDSREMAGQVTWPEQGPVDITLEHFHLNFPELDAWLQSQEGEPHINLTDETVDTRATEAEIAVYQKLPDMDLSIQDAWLQGYKLGKVSGKLRRSDAGIEWKEVSILSGKTQLSLAGQWAINNGRHHTEASLHLLGDNNSELMERFGISSGIQSAHFDLESRLQWQGALWAPKINTIQGSVSVDLESGVITSISGAGNLLGLFSLDSIVRKMQLDFSGVFDEGLAFRHIRGSGTFAQGVFLSDNIEMDAIAGQMTLKGWANLNTGMVNAHVQFTPDITSGIPVLTAFAVTPTTAVAVFAITTALTPVLEVITQVNYQITGPLADPVVKETSRNQAEVTVPEETTRRYQRELKQQKD</sequence>
<evidence type="ECO:0000313" key="4">
    <source>
        <dbReference type="EMBL" id="CAH0534460.1"/>
    </source>
</evidence>
<feature type="compositionally biased region" description="Basic and acidic residues" evidence="1">
    <location>
        <begin position="1265"/>
        <end position="1279"/>
    </location>
</feature>
<feature type="transmembrane region" description="Helical" evidence="2">
    <location>
        <begin position="12"/>
        <end position="34"/>
    </location>
</feature>
<dbReference type="InterPro" id="IPR025263">
    <property type="entry name" value="YhdP_central"/>
</dbReference>
<dbReference type="Proteomes" id="UP000838672">
    <property type="component" value="Unassembled WGS sequence"/>
</dbReference>